<organism evidence="1">
    <name type="scientific">Musca domestica</name>
    <name type="common">House fly</name>
    <dbReference type="NCBI Taxonomy" id="7370"/>
    <lineage>
        <taxon>Eukaryota</taxon>
        <taxon>Metazoa</taxon>
        <taxon>Ecdysozoa</taxon>
        <taxon>Arthropoda</taxon>
        <taxon>Hexapoda</taxon>
        <taxon>Insecta</taxon>
        <taxon>Pterygota</taxon>
        <taxon>Neoptera</taxon>
        <taxon>Endopterygota</taxon>
        <taxon>Diptera</taxon>
        <taxon>Brachycera</taxon>
        <taxon>Muscomorpha</taxon>
        <taxon>Muscoidea</taxon>
        <taxon>Muscidae</taxon>
        <taxon>Musca</taxon>
    </lineage>
</organism>
<dbReference type="EnsemblMetazoa" id="MDOA009862-RA">
    <property type="protein sequence ID" value="MDOA009862-PA"/>
    <property type="gene ID" value="MDOA009862"/>
</dbReference>
<dbReference type="VEuPathDB" id="VectorBase:MDOA009862"/>
<evidence type="ECO:0000313" key="1">
    <source>
        <dbReference type="EnsemblMetazoa" id="MDOA009862-PA"/>
    </source>
</evidence>
<proteinExistence type="predicted"/>
<accession>A0A1I8MZ07</accession>
<dbReference type="AlphaFoldDB" id="A0A1I8MZ07"/>
<name>A0A1I8MZ07_MUSDO</name>
<sequence>MMKKRLQQMVVKKKVSSVTSVVAKMLNALVCRVTSLATSYCKPVKLDVLYCWDKLAKLVNMTRVLNLPEAVMIWRNVMQKMSIVANAVRMSATLIIIVLAPPVVFLKNNTQDNCMTYRLAVSDGG</sequence>
<reference evidence="1" key="1">
    <citation type="submission" date="2020-05" db="UniProtKB">
        <authorList>
            <consortium name="EnsemblMetazoa"/>
        </authorList>
    </citation>
    <scope>IDENTIFICATION</scope>
    <source>
        <strain evidence="1">Aabys</strain>
    </source>
</reference>
<protein>
    <submittedName>
        <fullName evidence="1">Uncharacterized protein</fullName>
    </submittedName>
</protein>